<feature type="binding site" evidence="4">
    <location>
        <position position="187"/>
    </location>
    <ligand>
        <name>substrate</name>
    </ligand>
</feature>
<dbReference type="EC" id="4.2.1.2" evidence="4"/>
<dbReference type="UniPathway" id="UPA00223">
    <property type="reaction ID" value="UER01007"/>
</dbReference>
<dbReference type="PRINTS" id="PR00149">
    <property type="entry name" value="FUMRATELYASE"/>
</dbReference>
<comment type="pathway">
    <text evidence="4">Carbohydrate metabolism; tricarboxylic acid cycle; (S)-malate from fumarate: step 1/1.</text>
</comment>
<dbReference type="NCBIfam" id="TIGR00979">
    <property type="entry name" value="fumC_II"/>
    <property type="match status" value="1"/>
</dbReference>
<dbReference type="InterPro" id="IPR008948">
    <property type="entry name" value="L-Aspartase-like"/>
</dbReference>
<comment type="function">
    <text evidence="4">Involved in the TCA cycle. Catalyzes the stereospecific interconversion of fumarate to L-malate.</text>
</comment>
<dbReference type="PRINTS" id="PR00145">
    <property type="entry name" value="ARGSUCLYASE"/>
</dbReference>
<comment type="miscellaneous">
    <text evidence="4">There are 2 substrate-binding sites: the catalytic A site, and the non-catalytic B site that may play a role in the transfer of substrate or product between the active site and the solvent. Alternatively, the B site may bind allosteric effectors.</text>
</comment>
<dbReference type="GO" id="GO:0004333">
    <property type="term" value="F:fumarate hydratase activity"/>
    <property type="evidence" value="ECO:0007669"/>
    <property type="project" value="UniProtKB-UniRule"/>
</dbReference>
<dbReference type="Gene3D" id="1.10.275.10">
    <property type="entry name" value="Fumarase/aspartase (N-terminal domain)"/>
    <property type="match status" value="1"/>
</dbReference>
<dbReference type="InterPro" id="IPR005677">
    <property type="entry name" value="Fum_hydII"/>
</dbReference>
<keyword evidence="3 4" id="KW-0456">Lyase</keyword>
<feature type="binding site" evidence="4">
    <location>
        <begin position="139"/>
        <end position="141"/>
    </location>
    <ligand>
        <name>substrate</name>
    </ligand>
</feature>
<dbReference type="Proteomes" id="UP000549457">
    <property type="component" value="Unassembled WGS sequence"/>
</dbReference>
<comment type="catalytic activity">
    <reaction evidence="4">
        <text>(S)-malate = fumarate + H2O</text>
        <dbReference type="Rhea" id="RHEA:12460"/>
        <dbReference type="ChEBI" id="CHEBI:15377"/>
        <dbReference type="ChEBI" id="CHEBI:15589"/>
        <dbReference type="ChEBI" id="CHEBI:29806"/>
        <dbReference type="EC" id="4.2.1.2"/>
    </reaction>
</comment>
<keyword evidence="4" id="KW-0963">Cytoplasm</keyword>
<evidence type="ECO:0000256" key="2">
    <source>
        <dbReference type="ARBA" id="ARBA00022532"/>
    </source>
</evidence>
<accession>A0A840STD4</accession>
<evidence type="ECO:0000256" key="4">
    <source>
        <dbReference type="HAMAP-Rule" id="MF_00743"/>
    </source>
</evidence>
<dbReference type="HAMAP" id="MF_00743">
    <property type="entry name" value="FumaraseC"/>
    <property type="match status" value="1"/>
</dbReference>
<reference evidence="7 8" key="1">
    <citation type="submission" date="2020-08" db="EMBL/GenBank/DDBJ databases">
        <title>Genomic Encyclopedia of Type Strains, Phase IV (KMG-IV): sequencing the most valuable type-strain genomes for metagenomic binning, comparative biology and taxonomic classification.</title>
        <authorList>
            <person name="Goeker M."/>
        </authorList>
    </citation>
    <scope>NUCLEOTIDE SEQUENCE [LARGE SCALE GENOMIC DNA]</scope>
    <source>
        <strain evidence="7 8">DSM 101730</strain>
    </source>
</reference>
<dbReference type="GO" id="GO:0006106">
    <property type="term" value="P:fumarate metabolic process"/>
    <property type="evidence" value="ECO:0007669"/>
    <property type="project" value="InterPro"/>
</dbReference>
<proteinExistence type="inferred from homology"/>
<evidence type="ECO:0000256" key="1">
    <source>
        <dbReference type="ARBA" id="ARBA00009084"/>
    </source>
</evidence>
<feature type="active site" description="Proton donor/acceptor" evidence="4">
    <location>
        <position position="188"/>
    </location>
</feature>
<feature type="binding site" evidence="4">
    <location>
        <position position="319"/>
    </location>
    <ligand>
        <name>substrate</name>
    </ligand>
</feature>
<dbReference type="GO" id="GO:0006099">
    <property type="term" value="P:tricarboxylic acid cycle"/>
    <property type="evidence" value="ECO:0007669"/>
    <property type="project" value="UniProtKB-UniRule"/>
</dbReference>
<dbReference type="PROSITE" id="PS00163">
    <property type="entry name" value="FUMARATE_LYASES"/>
    <property type="match status" value="1"/>
</dbReference>
<comment type="subcellular location">
    <subcellularLocation>
        <location evidence="4">Cytoplasm</location>
    </subcellularLocation>
</comment>
<organism evidence="7 8">
    <name type="scientific">Amaricoccus macauensis</name>
    <dbReference type="NCBI Taxonomy" id="57001"/>
    <lineage>
        <taxon>Bacteria</taxon>
        <taxon>Pseudomonadati</taxon>
        <taxon>Pseudomonadota</taxon>
        <taxon>Alphaproteobacteria</taxon>
        <taxon>Rhodobacterales</taxon>
        <taxon>Paracoccaceae</taxon>
        <taxon>Amaricoccus</taxon>
    </lineage>
</organism>
<gene>
    <name evidence="4" type="primary">fumC</name>
    <name evidence="7" type="ORF">HNP73_002509</name>
</gene>
<dbReference type="InterPro" id="IPR018951">
    <property type="entry name" value="Fumarase_C_C"/>
</dbReference>
<comment type="similarity">
    <text evidence="1 4">Belongs to the class-II fumarase/aspartase family. Fumarase subfamily.</text>
</comment>
<dbReference type="InterPro" id="IPR022761">
    <property type="entry name" value="Fumarate_lyase_N"/>
</dbReference>
<dbReference type="Pfam" id="PF00206">
    <property type="entry name" value="Lyase_1"/>
    <property type="match status" value="1"/>
</dbReference>
<feature type="domain" description="Fumarate lyase N-terminal" evidence="5">
    <location>
        <begin position="13"/>
        <end position="342"/>
    </location>
</feature>
<dbReference type="Gene3D" id="1.20.200.10">
    <property type="entry name" value="Fumarase/aspartase (Central domain)"/>
    <property type="match status" value="1"/>
</dbReference>
<keyword evidence="8" id="KW-1185">Reference proteome</keyword>
<feature type="active site" evidence="4">
    <location>
        <position position="318"/>
    </location>
</feature>
<dbReference type="FunFam" id="1.10.40.30:FF:000002">
    <property type="entry name" value="Fumarate hydratase class II"/>
    <property type="match status" value="1"/>
</dbReference>
<dbReference type="PANTHER" id="PTHR11444:SF1">
    <property type="entry name" value="FUMARATE HYDRATASE, MITOCHONDRIAL"/>
    <property type="match status" value="1"/>
</dbReference>
<dbReference type="GO" id="GO:0005737">
    <property type="term" value="C:cytoplasm"/>
    <property type="evidence" value="ECO:0007669"/>
    <property type="project" value="UniProtKB-SubCell"/>
</dbReference>
<dbReference type="InterPro" id="IPR024083">
    <property type="entry name" value="Fumarase/histidase_N"/>
</dbReference>
<evidence type="ECO:0000313" key="7">
    <source>
        <dbReference type="EMBL" id="MBB5222573.1"/>
    </source>
</evidence>
<dbReference type="InterPro" id="IPR020557">
    <property type="entry name" value="Fumarate_lyase_CS"/>
</dbReference>
<feature type="binding site" evidence="4">
    <location>
        <begin position="324"/>
        <end position="326"/>
    </location>
    <ligand>
        <name>substrate</name>
    </ligand>
</feature>
<dbReference type="FunFam" id="1.10.275.10:FF:000001">
    <property type="entry name" value="Fumarate hydratase, mitochondrial"/>
    <property type="match status" value="1"/>
</dbReference>
<dbReference type="SUPFAM" id="SSF48557">
    <property type="entry name" value="L-aspartase-like"/>
    <property type="match status" value="1"/>
</dbReference>
<dbReference type="Pfam" id="PF10415">
    <property type="entry name" value="FumaraseC_C"/>
    <property type="match status" value="1"/>
</dbReference>
<evidence type="ECO:0000259" key="5">
    <source>
        <dbReference type="Pfam" id="PF00206"/>
    </source>
</evidence>
<feature type="site" description="Important for catalytic activity" evidence="4">
    <location>
        <position position="331"/>
    </location>
</feature>
<comment type="caution">
    <text evidence="7">The sequence shown here is derived from an EMBL/GenBank/DDBJ whole genome shotgun (WGS) entry which is preliminary data.</text>
</comment>
<feature type="domain" description="Fumarase C C-terminal" evidence="6">
    <location>
        <begin position="408"/>
        <end position="460"/>
    </location>
</feature>
<dbReference type="InterPro" id="IPR000362">
    <property type="entry name" value="Fumarate_lyase_fam"/>
</dbReference>
<dbReference type="AlphaFoldDB" id="A0A840STD4"/>
<dbReference type="RefSeq" id="WP_184149608.1">
    <property type="nucleotide sequence ID" value="NZ_JACHFM010000002.1"/>
</dbReference>
<evidence type="ECO:0000313" key="8">
    <source>
        <dbReference type="Proteomes" id="UP000549457"/>
    </source>
</evidence>
<dbReference type="GO" id="GO:0006108">
    <property type="term" value="P:malate metabolic process"/>
    <property type="evidence" value="ECO:0007669"/>
    <property type="project" value="TreeGrafter"/>
</dbReference>
<sequence length="463" mass="49156">MTATRTETDSFGPLEVPSDRYWGAQTQRSILNFPIGWEKQPVAVVRALGIIKQAAAQANMEAGVLDAKIGEAIVAAADEVATGKLDDHFPLVVWQTGSGTQSNMNANEVISNRAIEILGGEIGSKKPVHPNDHVNMAQSSNDTFPTAMHVAVAMTARDVTLPGLQKLHGALAEKAEAFKDIIKIGRTHTQDATPLTLGQEFGGYAFQVEQGIKRVTAALHNIYPLAQGGTAVGTGLNTRKGFAEAVAANIARITGLPFVTAPNKFEALAAHDALVEMSGALKTVAASLFKIANDIRFLGSGPRCGLGELILPENEPGSSIMPGKVNPTQAEALTMVCAHVMGNDAAVGFAGSQGHFELNVFKPMMAYNVLQSMQLLGDAASAFTDNCVVGIEADEERISKLMWESLMLVTALAPTIGYDNATKVAKTAHKNRTTLKEEAINLGFVDAETFDRVVQPKDMLGPK</sequence>
<keyword evidence="2 4" id="KW-0816">Tricarboxylic acid cycle</keyword>
<dbReference type="CDD" id="cd01362">
    <property type="entry name" value="Fumarase_classII"/>
    <property type="match status" value="1"/>
</dbReference>
<comment type="subunit">
    <text evidence="4">Homotetramer.</text>
</comment>
<dbReference type="PANTHER" id="PTHR11444">
    <property type="entry name" value="ASPARTATEAMMONIA/ARGININOSUCCINATE/ADENYLOSUCCINATE LYASE"/>
    <property type="match status" value="1"/>
</dbReference>
<name>A0A840STD4_9RHOB</name>
<feature type="binding site" evidence="4">
    <location>
        <begin position="98"/>
        <end position="100"/>
    </location>
    <ligand>
        <name>substrate</name>
    </ligand>
</feature>
<dbReference type="FunFam" id="1.20.200.10:FF:000001">
    <property type="entry name" value="Fumarate hydratase, mitochondrial"/>
    <property type="match status" value="1"/>
</dbReference>
<protein>
    <recommendedName>
        <fullName evidence="4">Fumarate hydratase class II</fullName>
        <shortName evidence="4">Fumarase C</shortName>
        <ecNumber evidence="4">4.2.1.2</ecNumber>
    </recommendedName>
    <alternativeName>
        <fullName evidence="4">Aerobic fumarase</fullName>
    </alternativeName>
    <alternativeName>
        <fullName evidence="4">Iron-independent fumarase</fullName>
    </alternativeName>
</protein>
<dbReference type="NCBIfam" id="NF008909">
    <property type="entry name" value="PRK12273.1"/>
    <property type="match status" value="1"/>
</dbReference>
<dbReference type="EMBL" id="JACHFM010000002">
    <property type="protein sequence ID" value="MBB5222573.1"/>
    <property type="molecule type" value="Genomic_DNA"/>
</dbReference>
<dbReference type="Gene3D" id="1.10.40.30">
    <property type="entry name" value="Fumarase/aspartase (C-terminal domain)"/>
    <property type="match status" value="1"/>
</dbReference>
<evidence type="ECO:0000259" key="6">
    <source>
        <dbReference type="Pfam" id="PF10415"/>
    </source>
</evidence>
<feature type="binding site" description="in site B" evidence="4">
    <location>
        <begin position="129"/>
        <end position="132"/>
    </location>
    <ligand>
        <name>substrate</name>
    </ligand>
</feature>
<evidence type="ECO:0000256" key="3">
    <source>
        <dbReference type="ARBA" id="ARBA00023239"/>
    </source>
</evidence>